<dbReference type="NCBIfam" id="NF002205">
    <property type="entry name" value="PRK01096.1"/>
    <property type="match status" value="1"/>
</dbReference>
<dbReference type="Gene3D" id="1.10.3210.10">
    <property type="entry name" value="Hypothetical protein af1432"/>
    <property type="match status" value="1"/>
</dbReference>
<sequence length="466" mass="53313">MMEWQELLNDKRRRESTVTRSKTTDIRNAFENDYQRIVMSASFRRLQDKAQIFPLEKSDFVRTRLTHSMEVATIAKSMGNMVAHKIKEDELDPDFTKEQGEKIADVLACAGLLHDMGNPPFGHFGEESIREWFKDNLANLEYNGKPLSEMLTQQMQQDFYHFEGNAQVLRVISKLHYLFDEYGLNLTHATLNAIIKYPVSSLNIDKRRTKSKKLGYFYADENIFQEVSKATGAGDNRHPLTFLLEVADDIAYLNADLEDGVKKGIVSINQILRSFEAFPEHNKVTAACYSELKKKNDRYQGQEESFIVGQWLASNVRGQLINRSLEVFYENYKAIMAGDFNDSLLDSSEAQQLVQVLQALSINYIYRDQGVVESELAGNAIITSLLDNFVPAVLYYDSPVAHLQSVKNNRLLSLISDNYKGCYRKHAKGQDERMKLYLRLLLVTDFICGMTDSYAKAVYQSINGLD</sequence>
<dbReference type="Gene3D" id="1.10.3550.10">
    <property type="entry name" value="eoxyguanosinetriphosphate triphosphohydrolase domain-like"/>
    <property type="match status" value="1"/>
</dbReference>
<protein>
    <submittedName>
        <fullName evidence="3">DGTPase</fullName>
        <ecNumber evidence="3">3.1.5.1</ecNumber>
    </submittedName>
</protein>
<dbReference type="NCBIfam" id="TIGR01353">
    <property type="entry name" value="dGTP_triPase"/>
    <property type="match status" value="1"/>
</dbReference>
<comment type="caution">
    <text evidence="3">The sequence shown here is derived from an EMBL/GenBank/DDBJ whole genome shotgun (WGS) entry which is preliminary data.</text>
</comment>
<dbReference type="EC" id="3.1.5.1" evidence="3"/>
<dbReference type="GO" id="GO:0006203">
    <property type="term" value="P:dGTP catabolic process"/>
    <property type="evidence" value="ECO:0007669"/>
    <property type="project" value="TreeGrafter"/>
</dbReference>
<dbReference type="Proteomes" id="UP000010119">
    <property type="component" value="Unassembled WGS sequence"/>
</dbReference>
<dbReference type="PANTHER" id="PTHR11373">
    <property type="entry name" value="DEOXYNUCLEOSIDE TRIPHOSPHATE TRIPHOSPHOHYDROLASE"/>
    <property type="match status" value="1"/>
</dbReference>
<dbReference type="InterPro" id="IPR006261">
    <property type="entry name" value="dGTPase"/>
</dbReference>
<dbReference type="SUPFAM" id="SSF109604">
    <property type="entry name" value="HD-domain/PDEase-like"/>
    <property type="match status" value="1"/>
</dbReference>
<organism evidence="3 4">
    <name type="scientific">Listeria grayi DSM 20601</name>
    <dbReference type="NCBI Taxonomy" id="525367"/>
    <lineage>
        <taxon>Bacteria</taxon>
        <taxon>Bacillati</taxon>
        <taxon>Bacillota</taxon>
        <taxon>Bacilli</taxon>
        <taxon>Bacillales</taxon>
        <taxon>Listeriaceae</taxon>
        <taxon>Listeria</taxon>
    </lineage>
</organism>
<dbReference type="InterPro" id="IPR050135">
    <property type="entry name" value="dGTPase-like"/>
</dbReference>
<dbReference type="GO" id="GO:0008832">
    <property type="term" value="F:dGTPase activity"/>
    <property type="evidence" value="ECO:0007669"/>
    <property type="project" value="UniProtKB-EC"/>
</dbReference>
<evidence type="ECO:0000256" key="1">
    <source>
        <dbReference type="ARBA" id="ARBA00022801"/>
    </source>
</evidence>
<keyword evidence="1 3" id="KW-0378">Hydrolase</keyword>
<keyword evidence="4" id="KW-1185">Reference proteome</keyword>
<dbReference type="InterPro" id="IPR003607">
    <property type="entry name" value="HD/PDEase_dom"/>
</dbReference>
<dbReference type="InterPro" id="IPR023293">
    <property type="entry name" value="dGTP_triP_hydro_central_sf"/>
</dbReference>
<gene>
    <name evidence="3" type="primary">dgt</name>
    <name evidence="3" type="ORF">HMPREF0556_10391</name>
</gene>
<reference evidence="3" key="1">
    <citation type="submission" date="2010-06" db="EMBL/GenBank/DDBJ databases">
        <authorList>
            <person name="Muzny D."/>
            <person name="Qin X."/>
            <person name="Buhay C."/>
            <person name="Dugan-Rocha S."/>
            <person name="Ding Y."/>
            <person name="Chen G."/>
            <person name="Hawes A."/>
            <person name="Holder M."/>
            <person name="Jhangiani S."/>
            <person name="Johnson A."/>
            <person name="Khan Z."/>
            <person name="Li Z."/>
            <person name="Liu W."/>
            <person name="Liu X."/>
            <person name="Perez L."/>
            <person name="Shen H."/>
            <person name="Wang Q."/>
            <person name="Watt J."/>
            <person name="Xi L."/>
            <person name="Xin Y."/>
            <person name="Zhou J."/>
            <person name="Deng J."/>
            <person name="Jiang H."/>
            <person name="Liu Y."/>
            <person name="Qu J."/>
            <person name="Song X.-Z."/>
            <person name="Zhang L."/>
            <person name="Villasana D."/>
            <person name="Johnson A."/>
            <person name="Liu J."/>
            <person name="Liyanage D."/>
            <person name="Lorensuhewa L."/>
            <person name="Robinson T."/>
            <person name="Song A."/>
            <person name="Song B.-B."/>
            <person name="Dinh H."/>
            <person name="Thornton R."/>
            <person name="Coyle M."/>
            <person name="Francisco L."/>
            <person name="Jackson L."/>
            <person name="Javaid M."/>
            <person name="Korchina V."/>
            <person name="Kovar C."/>
            <person name="Mata R."/>
            <person name="Mathew T."/>
            <person name="Ngo R."/>
            <person name="Nguyen L."/>
            <person name="Nguyen N."/>
            <person name="Okwuonu G."/>
            <person name="Ongeri F."/>
            <person name="Pham C."/>
            <person name="Simmons D."/>
            <person name="Wilczek-Boney K."/>
            <person name="Hale W."/>
            <person name="Jakkamsetti A."/>
            <person name="Pham P."/>
            <person name="Ruth R."/>
            <person name="San Lucas F."/>
            <person name="Warren J."/>
            <person name="Zhang J."/>
            <person name="Zhao Z."/>
            <person name="Zhou C."/>
            <person name="Zhu D."/>
            <person name="Lee S."/>
            <person name="Bess C."/>
            <person name="Blankenburg K."/>
            <person name="Forbes L."/>
            <person name="Fu Q."/>
            <person name="Gubbala S."/>
            <person name="Hirani K."/>
            <person name="Jayaseelan J.C."/>
            <person name="Lara F."/>
            <person name="Munidasa M."/>
            <person name="Palculict T."/>
            <person name="Patil S."/>
            <person name="Pu L.-L."/>
            <person name="Saada N."/>
            <person name="Tang L."/>
            <person name="Weissenberger G."/>
            <person name="Zhu Y."/>
            <person name="Hemphill L."/>
            <person name="Shang Y."/>
            <person name="Youmans B."/>
            <person name="Ayvaz T."/>
            <person name="Ross M."/>
            <person name="Santibanez J."/>
            <person name="Aqrawi P."/>
            <person name="Gross S."/>
            <person name="Joshi V."/>
            <person name="Fowler G."/>
            <person name="Nazareth L."/>
            <person name="Reid J."/>
            <person name="Worley K."/>
            <person name="Petrosino J."/>
            <person name="Highlander S."/>
            <person name="Gibbs R."/>
        </authorList>
    </citation>
    <scope>NUCLEOTIDE SEQUENCE [LARGE SCALE GENOMIC DNA]</scope>
    <source>
        <strain evidence="3">DSM 20601</strain>
    </source>
</reference>
<dbReference type="EMBL" id="ACCR02000002">
    <property type="protein sequence ID" value="EFI85192.1"/>
    <property type="molecule type" value="Genomic_DNA"/>
</dbReference>
<accession>D7UVB6</accession>
<dbReference type="Gene3D" id="1.10.3410.10">
    <property type="entry name" value="putative deoxyguanosinetriphosphate triphosphohydrolase like domain"/>
    <property type="match status" value="1"/>
</dbReference>
<feature type="domain" description="HD" evidence="2">
    <location>
        <begin position="64"/>
        <end position="253"/>
    </location>
</feature>
<dbReference type="STRING" id="525367.HMPREF0556_10391"/>
<dbReference type="eggNOG" id="COG0232">
    <property type="taxonomic scope" value="Bacteria"/>
</dbReference>
<dbReference type="InterPro" id="IPR027432">
    <property type="entry name" value="dGTP_triphosphohydrolase_C"/>
</dbReference>
<dbReference type="SMART" id="SM00471">
    <property type="entry name" value="HDc"/>
    <property type="match status" value="1"/>
</dbReference>
<dbReference type="AlphaFoldDB" id="D7UVB6"/>
<dbReference type="InterPro" id="IPR006674">
    <property type="entry name" value="HD_domain"/>
</dbReference>
<dbReference type="HOGENOM" id="CLU_028163_2_0_9"/>
<dbReference type="PANTHER" id="PTHR11373:SF32">
    <property type="entry name" value="DEOXYGUANOSINETRIPHOSPHATE TRIPHOSPHOHYDROLASE"/>
    <property type="match status" value="1"/>
</dbReference>
<name>D7UVB6_LISGR</name>
<evidence type="ECO:0000313" key="3">
    <source>
        <dbReference type="EMBL" id="EFI85192.1"/>
    </source>
</evidence>
<dbReference type="Pfam" id="PF01966">
    <property type="entry name" value="HD"/>
    <property type="match status" value="1"/>
</dbReference>
<dbReference type="PROSITE" id="PS51831">
    <property type="entry name" value="HD"/>
    <property type="match status" value="1"/>
</dbReference>
<dbReference type="CDD" id="cd00077">
    <property type="entry name" value="HDc"/>
    <property type="match status" value="1"/>
</dbReference>
<proteinExistence type="predicted"/>
<evidence type="ECO:0000259" key="2">
    <source>
        <dbReference type="PROSITE" id="PS51831"/>
    </source>
</evidence>
<evidence type="ECO:0000313" key="4">
    <source>
        <dbReference type="Proteomes" id="UP000010119"/>
    </source>
</evidence>